<name>A0A4T0FMN3_9BASI</name>
<dbReference type="OrthoDB" id="1738325at2759"/>
<evidence type="ECO:0000256" key="1">
    <source>
        <dbReference type="SAM" id="MobiDB-lite"/>
    </source>
</evidence>
<dbReference type="AlphaFoldDB" id="A0A4T0FMN3"/>
<evidence type="ECO:0000313" key="3">
    <source>
        <dbReference type="Proteomes" id="UP000310189"/>
    </source>
</evidence>
<dbReference type="PANTHER" id="PTHR21641:SF0">
    <property type="entry name" value="RNA-BINDING PROTEIN EIF1AD-RELATED"/>
    <property type="match status" value="1"/>
</dbReference>
<protein>
    <recommendedName>
        <fullName evidence="4">S1-like domain-containing protein</fullName>
    </recommendedName>
</protein>
<organism evidence="2 3">
    <name type="scientific">Wallemia hederae</name>
    <dbReference type="NCBI Taxonomy" id="1540922"/>
    <lineage>
        <taxon>Eukaryota</taxon>
        <taxon>Fungi</taxon>
        <taxon>Dikarya</taxon>
        <taxon>Basidiomycota</taxon>
        <taxon>Wallemiomycotina</taxon>
        <taxon>Wallemiomycetes</taxon>
        <taxon>Wallemiales</taxon>
        <taxon>Wallemiaceae</taxon>
        <taxon>Wallemia</taxon>
    </lineage>
</organism>
<dbReference type="PANTHER" id="PTHR21641">
    <property type="entry name" value="TRANSLATION INITIATION FACTOR-RELATED"/>
    <property type="match status" value="1"/>
</dbReference>
<gene>
    <name evidence="2" type="ORF">E3P99_02832</name>
</gene>
<evidence type="ECO:0008006" key="4">
    <source>
        <dbReference type="Google" id="ProtNLM"/>
    </source>
</evidence>
<keyword evidence="3" id="KW-1185">Reference proteome</keyword>
<dbReference type="InterPro" id="IPR012340">
    <property type="entry name" value="NA-bd_OB-fold"/>
</dbReference>
<dbReference type="Gene3D" id="2.40.50.140">
    <property type="entry name" value="Nucleic acid-binding proteins"/>
    <property type="match status" value="1"/>
</dbReference>
<proteinExistence type="predicted"/>
<sequence>MVQIEEKQALVIGRVGQPKGSGQFTVDVPSSVIDSAGDESTTAEILVQLGRSMTSSRKTKTWVKRGSYCYLEMFEEAKTKVLGEMTSILSPSEEKALRKSNDWPKAFTVTHTQAPATEDPQDSDNDDLFVNPNRRTVVEESDESEEESD</sequence>
<dbReference type="SUPFAM" id="SSF50249">
    <property type="entry name" value="Nucleic acid-binding proteins"/>
    <property type="match status" value="1"/>
</dbReference>
<dbReference type="GO" id="GO:0005634">
    <property type="term" value="C:nucleus"/>
    <property type="evidence" value="ECO:0007669"/>
    <property type="project" value="TreeGrafter"/>
</dbReference>
<feature type="region of interest" description="Disordered" evidence="1">
    <location>
        <begin position="110"/>
        <end position="149"/>
    </location>
</feature>
<accession>A0A4T0FMN3</accession>
<comment type="caution">
    <text evidence="2">The sequence shown here is derived from an EMBL/GenBank/DDBJ whole genome shotgun (WGS) entry which is preliminary data.</text>
</comment>
<feature type="compositionally biased region" description="Acidic residues" evidence="1">
    <location>
        <begin position="139"/>
        <end position="149"/>
    </location>
</feature>
<reference evidence="2 3" key="1">
    <citation type="submission" date="2019-03" db="EMBL/GenBank/DDBJ databases">
        <title>Sequencing 23 genomes of Wallemia ichthyophaga.</title>
        <authorList>
            <person name="Gostincar C."/>
        </authorList>
    </citation>
    <scope>NUCLEOTIDE SEQUENCE [LARGE SCALE GENOMIC DNA]</scope>
    <source>
        <strain evidence="2 3">EXF-5753</strain>
    </source>
</reference>
<evidence type="ECO:0000313" key="2">
    <source>
        <dbReference type="EMBL" id="TIA88046.1"/>
    </source>
</evidence>
<dbReference type="InterPro" id="IPR039294">
    <property type="entry name" value="EIF1AD"/>
</dbReference>
<dbReference type="EMBL" id="SPNW01000043">
    <property type="protein sequence ID" value="TIA88046.1"/>
    <property type="molecule type" value="Genomic_DNA"/>
</dbReference>
<dbReference type="Proteomes" id="UP000310189">
    <property type="component" value="Unassembled WGS sequence"/>
</dbReference>